<organism evidence="7 8">
    <name type="scientific">Rhizopus delemar (strain RA 99-880 / ATCC MYA-4621 / FGSC 9543 / NRRL 43880)</name>
    <name type="common">Mucormycosis agent</name>
    <name type="synonym">Rhizopus arrhizus var. delemar</name>
    <dbReference type="NCBI Taxonomy" id="246409"/>
    <lineage>
        <taxon>Eukaryota</taxon>
        <taxon>Fungi</taxon>
        <taxon>Fungi incertae sedis</taxon>
        <taxon>Mucoromycota</taxon>
        <taxon>Mucoromycotina</taxon>
        <taxon>Mucoromycetes</taxon>
        <taxon>Mucorales</taxon>
        <taxon>Mucorineae</taxon>
        <taxon>Rhizopodaceae</taxon>
        <taxon>Rhizopus</taxon>
    </lineage>
</organism>
<feature type="compositionally biased region" description="Polar residues" evidence="6">
    <location>
        <begin position="38"/>
        <end position="48"/>
    </location>
</feature>
<evidence type="ECO:0000256" key="6">
    <source>
        <dbReference type="SAM" id="MobiDB-lite"/>
    </source>
</evidence>
<dbReference type="GO" id="GO:0000228">
    <property type="term" value="C:nuclear chromosome"/>
    <property type="evidence" value="ECO:0007669"/>
    <property type="project" value="InterPro"/>
</dbReference>
<feature type="region of interest" description="Disordered" evidence="6">
    <location>
        <begin position="28"/>
        <end position="48"/>
    </location>
</feature>
<dbReference type="RefSeq" id="XP_067514173.1">
    <property type="nucleotide sequence ID" value="XM_067658072.1"/>
</dbReference>
<protein>
    <recommendedName>
        <fullName evidence="9">SNF5-domain-containing protein</fullName>
    </recommendedName>
</protein>
<comment type="similarity">
    <text evidence="2">Belongs to the SNF5 family.</text>
</comment>
<keyword evidence="4" id="KW-0804">Transcription</keyword>
<evidence type="ECO:0008006" key="9">
    <source>
        <dbReference type="Google" id="ProtNLM"/>
    </source>
</evidence>
<reference evidence="7 8" key="1">
    <citation type="journal article" date="2009" name="PLoS Genet.">
        <title>Genomic analysis of the basal lineage fungus Rhizopus oryzae reveals a whole-genome duplication.</title>
        <authorList>
            <person name="Ma L.-J."/>
            <person name="Ibrahim A.S."/>
            <person name="Skory C."/>
            <person name="Grabherr M.G."/>
            <person name="Burger G."/>
            <person name="Butler M."/>
            <person name="Elias M."/>
            <person name="Idnurm A."/>
            <person name="Lang B.F."/>
            <person name="Sone T."/>
            <person name="Abe A."/>
            <person name="Calvo S.E."/>
            <person name="Corrochano L.M."/>
            <person name="Engels R."/>
            <person name="Fu J."/>
            <person name="Hansberg W."/>
            <person name="Kim J.-M."/>
            <person name="Kodira C.D."/>
            <person name="Koehrsen M.J."/>
            <person name="Liu B."/>
            <person name="Miranda-Saavedra D."/>
            <person name="O'Leary S."/>
            <person name="Ortiz-Castellanos L."/>
            <person name="Poulter R."/>
            <person name="Rodriguez-Romero J."/>
            <person name="Ruiz-Herrera J."/>
            <person name="Shen Y.-Q."/>
            <person name="Zeng Q."/>
            <person name="Galagan J."/>
            <person name="Birren B.W."/>
            <person name="Cuomo C.A."/>
            <person name="Wickes B.L."/>
        </authorList>
    </citation>
    <scope>NUCLEOTIDE SEQUENCE [LARGE SCALE GENOMIC DNA]</scope>
    <source>
        <strain evidence="8">RA 99-880 / ATCC MYA-4621 / FGSC 9543 / NRRL 43880</strain>
    </source>
</reference>
<evidence type="ECO:0000256" key="1">
    <source>
        <dbReference type="ARBA" id="ARBA00004123"/>
    </source>
</evidence>
<evidence type="ECO:0000313" key="8">
    <source>
        <dbReference type="Proteomes" id="UP000009138"/>
    </source>
</evidence>
<dbReference type="GeneID" id="93610453"/>
<dbReference type="InParanoid" id="I1BRE7"/>
<dbReference type="EMBL" id="CH476733">
    <property type="protein sequence ID" value="EIE78777.1"/>
    <property type="molecule type" value="Genomic_DNA"/>
</dbReference>
<sequence>MQANLQNQLLQQRIPTNSNFQDMVRVQSKQQQQQQQQPFNLKPTSSEAAQKTLRQYEKRDEAYQAILDTQYKRHVEIAQEKKKVIEQANMERRIRSQNPTLLFGPGYQSFGNGKTGFQHKIKYPGEKRRRQQVRFSLIDLEIEGYKLRDTFTWNLNESLITFEQFAEVICLDLRLPLSLFVEPIAKSIKEQLEDYNLSASNPQETEELKTIVKLDITVGNRELIDQFEWDISCPKNSPEEFAERLVKELGLGGEFKTAIAHLIREQIHVYKKSLLVLGEEEQQSQEPSYLTSALRDHQITENFTPAIIELTDAMIERMEKDQIRESRRKRRGARSRRNVVTSNDMEPQKTHRTGFAAPPEQELTDEQYLAGMGYDNNGQSHYSTQRKSAIKARMNIAAEAQQDASLENI</sequence>
<proteinExistence type="inferred from homology"/>
<gene>
    <name evidence="7" type="ORF">RO3G_03482</name>
</gene>
<comment type="subcellular location">
    <subcellularLocation>
        <location evidence="1">Nucleus</location>
    </subcellularLocation>
</comment>
<dbReference type="STRING" id="246409.I1BRE7"/>
<feature type="region of interest" description="Disordered" evidence="6">
    <location>
        <begin position="320"/>
        <end position="361"/>
    </location>
</feature>
<evidence type="ECO:0000256" key="4">
    <source>
        <dbReference type="ARBA" id="ARBA00023163"/>
    </source>
</evidence>
<dbReference type="Proteomes" id="UP000009138">
    <property type="component" value="Unassembled WGS sequence"/>
</dbReference>
<accession>I1BRE7</accession>
<name>I1BRE7_RHIO9</name>
<dbReference type="Pfam" id="PF04855">
    <property type="entry name" value="SNF5"/>
    <property type="match status" value="1"/>
</dbReference>
<dbReference type="FunCoup" id="I1BRE7">
    <property type="interactions" value="202"/>
</dbReference>
<dbReference type="OMA" id="HEFNDSP"/>
<evidence type="ECO:0000256" key="3">
    <source>
        <dbReference type="ARBA" id="ARBA00023015"/>
    </source>
</evidence>
<dbReference type="eggNOG" id="KOG1649">
    <property type="taxonomic scope" value="Eukaryota"/>
</dbReference>
<feature type="compositionally biased region" description="Basic residues" evidence="6">
    <location>
        <begin position="326"/>
        <end position="337"/>
    </location>
</feature>
<dbReference type="VEuPathDB" id="FungiDB:RO3G_03482"/>
<keyword evidence="8" id="KW-1185">Reference proteome</keyword>
<evidence type="ECO:0000256" key="5">
    <source>
        <dbReference type="ARBA" id="ARBA00023242"/>
    </source>
</evidence>
<dbReference type="PANTHER" id="PTHR10019">
    <property type="entry name" value="SNF5"/>
    <property type="match status" value="1"/>
</dbReference>
<dbReference type="OrthoDB" id="515064at2759"/>
<evidence type="ECO:0000256" key="2">
    <source>
        <dbReference type="ARBA" id="ARBA00010239"/>
    </source>
</evidence>
<dbReference type="InterPro" id="IPR006939">
    <property type="entry name" value="SNF5"/>
</dbReference>
<dbReference type="GO" id="GO:0006338">
    <property type="term" value="P:chromatin remodeling"/>
    <property type="evidence" value="ECO:0007669"/>
    <property type="project" value="InterPro"/>
</dbReference>
<evidence type="ECO:0000313" key="7">
    <source>
        <dbReference type="EMBL" id="EIE78777.1"/>
    </source>
</evidence>
<keyword evidence="5" id="KW-0539">Nucleus</keyword>
<keyword evidence="3" id="KW-0805">Transcription regulation</keyword>
<dbReference type="AlphaFoldDB" id="I1BRE7"/>